<feature type="transmembrane region" description="Helical" evidence="9">
    <location>
        <begin position="130"/>
        <end position="156"/>
    </location>
</feature>
<evidence type="ECO:0000313" key="13">
    <source>
        <dbReference type="EMBL" id="AWR21269.1"/>
    </source>
</evidence>
<evidence type="ECO:0000256" key="3">
    <source>
        <dbReference type="ARBA" id="ARBA00022670"/>
    </source>
</evidence>
<comment type="subcellular location">
    <subcellularLocation>
        <location evidence="9">Cell membrane</location>
        <topology evidence="9">Multi-pass membrane protein</topology>
    </subcellularLocation>
</comment>
<dbReference type="Pfam" id="PF01252">
    <property type="entry name" value="Peptidase_A8"/>
    <property type="match status" value="1"/>
</dbReference>
<dbReference type="OrthoDB" id="4308908at2"/>
<keyword evidence="14" id="KW-1185">Reference proteome</keyword>
<dbReference type="InterPro" id="IPR001872">
    <property type="entry name" value="Peptidase_A8"/>
</dbReference>
<dbReference type="AlphaFoldDB" id="A0A2Z3RWW2"/>
<feature type="region of interest" description="Disordered" evidence="12">
    <location>
        <begin position="184"/>
        <end position="214"/>
    </location>
</feature>
<comment type="caution">
    <text evidence="9">Lacks conserved residue(s) required for the propagation of feature annotation.</text>
</comment>
<gene>
    <name evidence="9" type="primary">lspA</name>
    <name evidence="13" type="ORF">AURMO_00658</name>
</gene>
<comment type="function">
    <text evidence="9 10">This protein specifically catalyzes the removal of signal peptides from prolipoproteins.</text>
</comment>
<feature type="active site" evidence="9">
    <location>
        <position position="120"/>
    </location>
</feature>
<evidence type="ECO:0000256" key="7">
    <source>
        <dbReference type="ARBA" id="ARBA00022989"/>
    </source>
</evidence>
<keyword evidence="3 9" id="KW-0645">Protease</keyword>
<proteinExistence type="inferred from homology"/>
<evidence type="ECO:0000256" key="6">
    <source>
        <dbReference type="ARBA" id="ARBA00022801"/>
    </source>
</evidence>
<dbReference type="HAMAP" id="MF_00161">
    <property type="entry name" value="LspA"/>
    <property type="match status" value="1"/>
</dbReference>
<dbReference type="PROSITE" id="PS00855">
    <property type="entry name" value="SPASE_II"/>
    <property type="match status" value="1"/>
</dbReference>
<dbReference type="PRINTS" id="PR00781">
    <property type="entry name" value="LIPOSIGPTASE"/>
</dbReference>
<keyword evidence="13" id="KW-0449">Lipoprotein</keyword>
<keyword evidence="4 9" id="KW-0812">Transmembrane</keyword>
<dbReference type="UniPathway" id="UPA00665"/>
<dbReference type="NCBIfam" id="TIGR00077">
    <property type="entry name" value="lspA"/>
    <property type="match status" value="1"/>
</dbReference>
<dbReference type="GO" id="GO:0005886">
    <property type="term" value="C:plasma membrane"/>
    <property type="evidence" value="ECO:0007669"/>
    <property type="project" value="UniProtKB-SubCell"/>
</dbReference>
<dbReference type="KEGG" id="aum:AURMO_00658"/>
<dbReference type="EC" id="3.4.23.36" evidence="9"/>
<feature type="active site" evidence="9">
    <location>
        <position position="136"/>
    </location>
</feature>
<accession>A0A2Z3RWW2</accession>
<feature type="transmembrane region" description="Helical" evidence="9">
    <location>
        <begin position="81"/>
        <end position="99"/>
    </location>
</feature>
<evidence type="ECO:0000256" key="11">
    <source>
        <dbReference type="RuleBase" id="RU004181"/>
    </source>
</evidence>
<dbReference type="GO" id="GO:0006508">
    <property type="term" value="P:proteolysis"/>
    <property type="evidence" value="ECO:0007669"/>
    <property type="project" value="UniProtKB-KW"/>
</dbReference>
<comment type="catalytic activity">
    <reaction evidence="9 10">
        <text>Release of signal peptides from bacterial membrane prolipoproteins. Hydrolyzes -Xaa-Yaa-Zaa-|-(S,diacylglyceryl)Cys-, in which Xaa is hydrophobic (preferably Leu), and Yaa (Ala or Ser) and Zaa (Gly or Ala) have small, neutral side chains.</text>
        <dbReference type="EC" id="3.4.23.36"/>
    </reaction>
</comment>
<dbReference type="PANTHER" id="PTHR33695">
    <property type="entry name" value="LIPOPROTEIN SIGNAL PEPTIDASE"/>
    <property type="match status" value="1"/>
</dbReference>
<feature type="compositionally biased region" description="Gly residues" evidence="12">
    <location>
        <begin position="201"/>
        <end position="214"/>
    </location>
</feature>
<protein>
    <recommendedName>
        <fullName evidence="9">Lipoprotein signal peptidase</fullName>
        <ecNumber evidence="9">3.4.23.36</ecNumber>
    </recommendedName>
    <alternativeName>
        <fullName evidence="9">Prolipoprotein signal peptidase</fullName>
    </alternativeName>
    <alternativeName>
        <fullName evidence="9">Signal peptidase II</fullName>
        <shortName evidence="9">SPase II</shortName>
    </alternativeName>
</protein>
<feature type="transmembrane region" description="Helical" evidence="9">
    <location>
        <begin position="52"/>
        <end position="74"/>
    </location>
</feature>
<keyword evidence="8 9" id="KW-0472">Membrane</keyword>
<organism evidence="13 14">
    <name type="scientific">Aurantimicrobium photophilum</name>
    <dbReference type="NCBI Taxonomy" id="1987356"/>
    <lineage>
        <taxon>Bacteria</taxon>
        <taxon>Bacillati</taxon>
        <taxon>Actinomycetota</taxon>
        <taxon>Actinomycetes</taxon>
        <taxon>Micrococcales</taxon>
        <taxon>Microbacteriaceae</taxon>
        <taxon>Aurantimicrobium</taxon>
    </lineage>
</organism>
<reference evidence="13 14" key="1">
    <citation type="submission" date="2017-10" db="EMBL/GenBank/DDBJ databases">
        <title>Genome of an Actinobacterium that displays light-enhanced growth.</title>
        <authorList>
            <person name="Maresca J.A."/>
            <person name="Hempel P."/>
            <person name="Shevchenko O."/>
            <person name="Miller K.J."/>
            <person name="Hahn M.W."/>
        </authorList>
    </citation>
    <scope>NUCLEOTIDE SEQUENCE [LARGE SCALE GENOMIC DNA]</scope>
    <source>
        <strain evidence="13 14">MWH-Mo1</strain>
    </source>
</reference>
<keyword evidence="6 9" id="KW-0378">Hydrolase</keyword>
<evidence type="ECO:0000256" key="4">
    <source>
        <dbReference type="ARBA" id="ARBA00022692"/>
    </source>
</evidence>
<dbReference type="EMBL" id="CP023994">
    <property type="protein sequence ID" value="AWR21269.1"/>
    <property type="molecule type" value="Genomic_DNA"/>
</dbReference>
<comment type="pathway">
    <text evidence="9">Protein modification; lipoprotein biosynthesis (signal peptide cleavage).</text>
</comment>
<evidence type="ECO:0000313" key="14">
    <source>
        <dbReference type="Proteomes" id="UP000246894"/>
    </source>
</evidence>
<evidence type="ECO:0000256" key="10">
    <source>
        <dbReference type="RuleBase" id="RU000594"/>
    </source>
</evidence>
<evidence type="ECO:0000256" key="8">
    <source>
        <dbReference type="ARBA" id="ARBA00023136"/>
    </source>
</evidence>
<keyword evidence="5 9" id="KW-0064">Aspartyl protease</keyword>
<dbReference type="PANTHER" id="PTHR33695:SF1">
    <property type="entry name" value="LIPOPROTEIN SIGNAL PEPTIDASE"/>
    <property type="match status" value="1"/>
</dbReference>
<evidence type="ECO:0000256" key="2">
    <source>
        <dbReference type="ARBA" id="ARBA00022475"/>
    </source>
</evidence>
<evidence type="ECO:0000256" key="1">
    <source>
        <dbReference type="ARBA" id="ARBA00006139"/>
    </source>
</evidence>
<dbReference type="Proteomes" id="UP000246894">
    <property type="component" value="Chromosome"/>
</dbReference>
<name>A0A2Z3RWW2_9MICO</name>
<keyword evidence="7 9" id="KW-1133">Transmembrane helix</keyword>
<sequence>MLLGITAVVVYTADQLSKLWVMSTLTEGVSQPILGDFLQFYFVRNPGAAFSLASGTTWVFSILAAVVTVVIIVFARKIRSIAWAVVFGLLLGGTLGNLTDRLTKENGEGVVQFGNGLVIDFISTPWMMPAIYNVADIAIVSSMCLLVLLTLMGFHIDGTREPRKSRPTGSTDAGATVLLGAAGTTSSVLGGGESVGIDGTVDGGSFGDGGSGGN</sequence>
<dbReference type="GO" id="GO:0004190">
    <property type="term" value="F:aspartic-type endopeptidase activity"/>
    <property type="evidence" value="ECO:0007669"/>
    <property type="project" value="UniProtKB-UniRule"/>
</dbReference>
<keyword evidence="2 9" id="KW-1003">Cell membrane</keyword>
<evidence type="ECO:0000256" key="12">
    <source>
        <dbReference type="SAM" id="MobiDB-lite"/>
    </source>
</evidence>
<comment type="similarity">
    <text evidence="1 9 11">Belongs to the peptidase A8 family.</text>
</comment>
<evidence type="ECO:0000256" key="5">
    <source>
        <dbReference type="ARBA" id="ARBA00022750"/>
    </source>
</evidence>
<evidence type="ECO:0000256" key="9">
    <source>
        <dbReference type="HAMAP-Rule" id="MF_00161"/>
    </source>
</evidence>